<proteinExistence type="predicted"/>
<dbReference type="EMBL" id="JBFRHK010000013">
    <property type="protein sequence ID" value="MEX3747155.1"/>
    <property type="molecule type" value="Genomic_DNA"/>
</dbReference>
<dbReference type="RefSeq" id="WP_368637718.1">
    <property type="nucleotide sequence ID" value="NZ_JBFRHK010000013.1"/>
</dbReference>
<keyword evidence="2" id="KW-1185">Reference proteome</keyword>
<gene>
    <name evidence="1" type="ORF">AB1300_18755</name>
</gene>
<evidence type="ECO:0000313" key="1">
    <source>
        <dbReference type="EMBL" id="MEX3747155.1"/>
    </source>
</evidence>
<accession>A0ABV3W1U8</accession>
<dbReference type="InterPro" id="IPR016181">
    <property type="entry name" value="Acyl_CoA_acyltransferase"/>
</dbReference>
<dbReference type="SUPFAM" id="SSF55729">
    <property type="entry name" value="Acyl-CoA N-acyltransferases (Nat)"/>
    <property type="match status" value="1"/>
</dbReference>
<dbReference type="Proteomes" id="UP001558534">
    <property type="component" value="Unassembled WGS sequence"/>
</dbReference>
<reference evidence="1 2" key="1">
    <citation type="submission" date="2024-07" db="EMBL/GenBank/DDBJ databases">
        <title>Characterization of a bacterium isolated from hydrolysated instant sea cucumber by whole-genome sequencing and metabolomics.</title>
        <authorList>
            <person name="Luo X."/>
            <person name="Zhang Z."/>
            <person name="Zheng Z."/>
            <person name="Zhang W."/>
            <person name="Ming T."/>
            <person name="Jiao L."/>
            <person name="Su X."/>
            <person name="Kong F."/>
            <person name="Xu J."/>
        </authorList>
    </citation>
    <scope>NUCLEOTIDE SEQUENCE [LARGE SCALE GENOMIC DNA]</scope>
    <source>
        <strain evidence="1 2">XL-2024</strain>
    </source>
</reference>
<evidence type="ECO:0008006" key="3">
    <source>
        <dbReference type="Google" id="ProtNLM"/>
    </source>
</evidence>
<evidence type="ECO:0000313" key="2">
    <source>
        <dbReference type="Proteomes" id="UP001558534"/>
    </source>
</evidence>
<name>A0ABV3W1U8_9BACI</name>
<organism evidence="1 2">
    <name type="scientific">Lysinibacillus xylanilyticus</name>
    <dbReference type="NCBI Taxonomy" id="582475"/>
    <lineage>
        <taxon>Bacteria</taxon>
        <taxon>Bacillati</taxon>
        <taxon>Bacillota</taxon>
        <taxon>Bacilli</taxon>
        <taxon>Bacillales</taxon>
        <taxon>Bacillaceae</taxon>
        <taxon>Lysinibacillus</taxon>
    </lineage>
</organism>
<protein>
    <recommendedName>
        <fullName evidence="3">N-acetyltransferase domain-containing protein</fullName>
    </recommendedName>
</protein>
<sequence>MNTNLTIKKIDNINDFKLGYTLKQKLTDLEWRIQSKKFSELFAQISEDTIKGIGISWTSPFHPYAKYIDVIANDSFYELMNHLLAATATYDKIILSCWDHELEKIQLLKQFQFKLFRKTYIETYEICPLLKQLEQEQSTQTLIPLLEILKEPTLEQNLFKLLKYNYEQTHLDNPAKDVPWQTWKEILLDDTPDINLSFVAVEENKVLAYIFLHPVSQDHYEIGWVGENNPTNLLHILKQQLIQLQRQGVKTVEFEIDTTNHMAWQFAALLQLEKKKSWNSYYLETK</sequence>
<dbReference type="Gene3D" id="3.40.630.30">
    <property type="match status" value="1"/>
</dbReference>
<comment type="caution">
    <text evidence="1">The sequence shown here is derived from an EMBL/GenBank/DDBJ whole genome shotgun (WGS) entry which is preliminary data.</text>
</comment>